<dbReference type="STRING" id="1577792.QX51_03965"/>
<evidence type="ECO:0000313" key="4">
    <source>
        <dbReference type="EMBL" id="KHS58242.1"/>
    </source>
</evidence>
<accession>A0A0B3W787</accession>
<organism evidence="4 5">
    <name type="scientific">Terrisporobacter othiniensis</name>
    <dbReference type="NCBI Taxonomy" id="1577792"/>
    <lineage>
        <taxon>Bacteria</taxon>
        <taxon>Bacillati</taxon>
        <taxon>Bacillota</taxon>
        <taxon>Clostridia</taxon>
        <taxon>Peptostreptococcales</taxon>
        <taxon>Peptostreptococcaceae</taxon>
        <taxon>Terrisporobacter</taxon>
    </lineage>
</organism>
<feature type="domain" description="Nitroreductase" evidence="3">
    <location>
        <begin position="9"/>
        <end position="152"/>
    </location>
</feature>
<keyword evidence="2" id="KW-0560">Oxidoreductase</keyword>
<dbReference type="PANTHER" id="PTHR43673:SF10">
    <property type="entry name" value="NADH DEHYDROGENASE_NAD(P)H NITROREDUCTASE XCC3605-RELATED"/>
    <property type="match status" value="1"/>
</dbReference>
<dbReference type="EMBL" id="JWHR01000044">
    <property type="protein sequence ID" value="KHS58242.1"/>
    <property type="molecule type" value="Genomic_DNA"/>
</dbReference>
<dbReference type="CDD" id="cd02062">
    <property type="entry name" value="Nitro_FMN_reductase"/>
    <property type="match status" value="1"/>
</dbReference>
<dbReference type="Pfam" id="PF00881">
    <property type="entry name" value="Nitroreductase"/>
    <property type="match status" value="1"/>
</dbReference>
<dbReference type="InterPro" id="IPR029479">
    <property type="entry name" value="Nitroreductase"/>
</dbReference>
<dbReference type="AlphaFoldDB" id="A0A0B3W787"/>
<evidence type="ECO:0000256" key="2">
    <source>
        <dbReference type="ARBA" id="ARBA00023002"/>
    </source>
</evidence>
<reference evidence="4 5" key="1">
    <citation type="submission" date="2014-12" db="EMBL/GenBank/DDBJ databases">
        <title>Draft genome sequence of Terrisporobacter sp. 08-306576, isolated from the blood culture of a bacteremia patient.</title>
        <authorList>
            <person name="Lund L.C."/>
            <person name="Sydenham T.V."/>
            <person name="Hogh S.V."/>
            <person name="Skov M.N."/>
            <person name="Kemp M."/>
            <person name="Justesen U.S."/>
        </authorList>
    </citation>
    <scope>NUCLEOTIDE SEQUENCE [LARGE SCALE GENOMIC DNA]</scope>
    <source>
        <strain evidence="4 5">08-306576</strain>
    </source>
</reference>
<dbReference type="InterPro" id="IPR000415">
    <property type="entry name" value="Nitroreductase-like"/>
</dbReference>
<sequence>MIKDLVKRSRSYRVFDENYKLDRKDLVELIDLTRFCPCGKNGQYLRFIPIYKEEVLKQIYPYLAWAAYLKDWSGPVEGERPTGIILVVSKEGSLTDPILACDMGIASQAIMLGAVEKNLGGCMIRALNRKKIAEVLNLSDDYIIHIALAIGKPAQEVIVEDIHEGDDVKYWMDDDKTHHVPKIVLHELIVE</sequence>
<dbReference type="RefSeq" id="WP_039678618.1">
    <property type="nucleotide sequence ID" value="NZ_JAXECK010000021.1"/>
</dbReference>
<dbReference type="OrthoDB" id="9804207at2"/>
<proteinExistence type="inferred from homology"/>
<comment type="caution">
    <text evidence="4">The sequence shown here is derived from an EMBL/GenBank/DDBJ whole genome shotgun (WGS) entry which is preliminary data.</text>
</comment>
<gene>
    <name evidence="4" type="ORF">QX51_03965</name>
</gene>
<comment type="similarity">
    <text evidence="1">Belongs to the nitroreductase family.</text>
</comment>
<name>A0A0B3W787_9FIRM</name>
<dbReference type="SUPFAM" id="SSF55469">
    <property type="entry name" value="FMN-dependent nitroreductase-like"/>
    <property type="match status" value="1"/>
</dbReference>
<dbReference type="InterPro" id="IPR023312">
    <property type="entry name" value="Put_nitroreductase_C_bac"/>
</dbReference>
<dbReference type="Gene3D" id="3.40.109.10">
    <property type="entry name" value="NADH Oxidase"/>
    <property type="match status" value="1"/>
</dbReference>
<dbReference type="PANTHER" id="PTHR43673">
    <property type="entry name" value="NAD(P)H NITROREDUCTASE YDGI-RELATED"/>
    <property type="match status" value="1"/>
</dbReference>
<evidence type="ECO:0000313" key="5">
    <source>
        <dbReference type="Proteomes" id="UP000031189"/>
    </source>
</evidence>
<dbReference type="Gene3D" id="2.20.180.10">
    <property type="entry name" value="putative fmn-dependent nitroreductase like domains"/>
    <property type="match status" value="1"/>
</dbReference>
<protein>
    <recommendedName>
        <fullName evidence="3">Nitroreductase domain-containing protein</fullName>
    </recommendedName>
</protein>
<dbReference type="GO" id="GO:0016491">
    <property type="term" value="F:oxidoreductase activity"/>
    <property type="evidence" value="ECO:0007669"/>
    <property type="project" value="UniProtKB-KW"/>
</dbReference>
<dbReference type="Proteomes" id="UP000031189">
    <property type="component" value="Unassembled WGS sequence"/>
</dbReference>
<keyword evidence="5" id="KW-1185">Reference proteome</keyword>
<evidence type="ECO:0000256" key="1">
    <source>
        <dbReference type="ARBA" id="ARBA00007118"/>
    </source>
</evidence>
<evidence type="ECO:0000259" key="3">
    <source>
        <dbReference type="Pfam" id="PF00881"/>
    </source>
</evidence>